<evidence type="ECO:0000256" key="1">
    <source>
        <dbReference type="ARBA" id="ARBA00022723"/>
    </source>
</evidence>
<organism evidence="6 7">
    <name type="scientific">Stylosanthes scabra</name>
    <dbReference type="NCBI Taxonomy" id="79078"/>
    <lineage>
        <taxon>Eukaryota</taxon>
        <taxon>Viridiplantae</taxon>
        <taxon>Streptophyta</taxon>
        <taxon>Embryophyta</taxon>
        <taxon>Tracheophyta</taxon>
        <taxon>Spermatophyta</taxon>
        <taxon>Magnoliopsida</taxon>
        <taxon>eudicotyledons</taxon>
        <taxon>Gunneridae</taxon>
        <taxon>Pentapetalae</taxon>
        <taxon>rosids</taxon>
        <taxon>fabids</taxon>
        <taxon>Fabales</taxon>
        <taxon>Fabaceae</taxon>
        <taxon>Papilionoideae</taxon>
        <taxon>50 kb inversion clade</taxon>
        <taxon>dalbergioids sensu lato</taxon>
        <taxon>Dalbergieae</taxon>
        <taxon>Pterocarpus clade</taxon>
        <taxon>Stylosanthes</taxon>
    </lineage>
</organism>
<keyword evidence="4" id="KW-0175">Coiled coil</keyword>
<evidence type="ECO:0000313" key="6">
    <source>
        <dbReference type="EMBL" id="MED6213225.1"/>
    </source>
</evidence>
<evidence type="ECO:0000313" key="7">
    <source>
        <dbReference type="Proteomes" id="UP001341840"/>
    </source>
</evidence>
<dbReference type="PANTHER" id="PTHR42647:SF9">
    <property type="entry name" value="S-RIBONUCLEASE BINDING PROTEIN SBP1-RELATED"/>
    <property type="match status" value="1"/>
</dbReference>
<reference evidence="6 7" key="1">
    <citation type="journal article" date="2023" name="Plants (Basel)">
        <title>Bridging the Gap: Combining Genomics and Transcriptomics Approaches to Understand Stylosanthes scabra, an Orphan Legume from the Brazilian Caatinga.</title>
        <authorList>
            <person name="Ferreira-Neto J.R.C."/>
            <person name="da Silva M.D."/>
            <person name="Binneck E."/>
            <person name="de Melo N.F."/>
            <person name="da Silva R.H."/>
            <person name="de Melo A.L.T.M."/>
            <person name="Pandolfi V."/>
            <person name="Bustamante F.O."/>
            <person name="Brasileiro-Vidal A.C."/>
            <person name="Benko-Iseppon A.M."/>
        </authorList>
    </citation>
    <scope>NUCLEOTIDE SEQUENCE [LARGE SCALE GENOMIC DNA]</scope>
    <source>
        <tissue evidence="6">Leaves</tissue>
    </source>
</reference>
<evidence type="ECO:0000256" key="5">
    <source>
        <dbReference type="SAM" id="MobiDB-lite"/>
    </source>
</evidence>
<dbReference type="Proteomes" id="UP001341840">
    <property type="component" value="Unassembled WGS sequence"/>
</dbReference>
<keyword evidence="7" id="KW-1185">Reference proteome</keyword>
<keyword evidence="3" id="KW-0862">Zinc</keyword>
<comment type="caution">
    <text evidence="6">The sequence shown here is derived from an EMBL/GenBank/DDBJ whole genome shotgun (WGS) entry which is preliminary data.</text>
</comment>
<gene>
    <name evidence="6" type="ORF">PIB30_091165</name>
</gene>
<keyword evidence="1" id="KW-0479">Metal-binding</keyword>
<dbReference type="EMBL" id="JASCZI010243459">
    <property type="protein sequence ID" value="MED6213225.1"/>
    <property type="molecule type" value="Genomic_DNA"/>
</dbReference>
<sequence>MVVGGLASSIGAQPAPSKDQLSKAVRDMKEKHMTSLFYAIEKGVSKKLREKDAKIDNINQKHRELAERIKQVSLDAQSWHYRAKYNEQVIDVLRNNLQQGVEQGKEGFER</sequence>
<evidence type="ECO:0000256" key="3">
    <source>
        <dbReference type="ARBA" id="ARBA00022833"/>
    </source>
</evidence>
<proteinExistence type="predicted"/>
<accession>A0ABU6YTF7</accession>
<name>A0ABU6YTF7_9FABA</name>
<evidence type="ECO:0000256" key="4">
    <source>
        <dbReference type="SAM" id="Coils"/>
    </source>
</evidence>
<protein>
    <submittedName>
        <fullName evidence="6">Uncharacterized protein</fullName>
    </submittedName>
</protein>
<evidence type="ECO:0000256" key="2">
    <source>
        <dbReference type="ARBA" id="ARBA00022771"/>
    </source>
</evidence>
<feature type="coiled-coil region" evidence="4">
    <location>
        <begin position="48"/>
        <end position="75"/>
    </location>
</feature>
<feature type="region of interest" description="Disordered" evidence="5">
    <location>
        <begin position="1"/>
        <end position="26"/>
    </location>
</feature>
<dbReference type="PANTHER" id="PTHR42647">
    <property type="entry name" value="SBP (S-RIBONUCLEASE BINDING PROTEIN) FAMILY PROTEIN"/>
    <property type="match status" value="1"/>
</dbReference>
<keyword evidence="2" id="KW-0863">Zinc-finger</keyword>